<comment type="similarity">
    <text evidence="1">Belongs to the Cyclase 1 superfamily.</text>
</comment>
<dbReference type="InterPro" id="IPR007325">
    <property type="entry name" value="KFase/CYL"/>
</dbReference>
<dbReference type="GO" id="GO:0004061">
    <property type="term" value="F:arylformamidase activity"/>
    <property type="evidence" value="ECO:0007669"/>
    <property type="project" value="InterPro"/>
</dbReference>
<dbReference type="Pfam" id="PF04199">
    <property type="entry name" value="Cyclase"/>
    <property type="match status" value="1"/>
</dbReference>
<dbReference type="EMBL" id="ML995812">
    <property type="protein sequence ID" value="KAF2773179.1"/>
    <property type="molecule type" value="Genomic_DNA"/>
</dbReference>
<dbReference type="AlphaFoldDB" id="A0A6G1LKT3"/>
<reference evidence="2" key="1">
    <citation type="journal article" date="2020" name="Stud. Mycol.">
        <title>101 Dothideomycetes genomes: a test case for predicting lifestyles and emergence of pathogens.</title>
        <authorList>
            <person name="Haridas S."/>
            <person name="Albert R."/>
            <person name="Binder M."/>
            <person name="Bloem J."/>
            <person name="Labutti K."/>
            <person name="Salamov A."/>
            <person name="Andreopoulos B."/>
            <person name="Baker S."/>
            <person name="Barry K."/>
            <person name="Bills G."/>
            <person name="Bluhm B."/>
            <person name="Cannon C."/>
            <person name="Castanera R."/>
            <person name="Culley D."/>
            <person name="Daum C."/>
            <person name="Ezra D."/>
            <person name="Gonzalez J."/>
            <person name="Henrissat B."/>
            <person name="Kuo A."/>
            <person name="Liang C."/>
            <person name="Lipzen A."/>
            <person name="Lutzoni F."/>
            <person name="Magnuson J."/>
            <person name="Mondo S."/>
            <person name="Nolan M."/>
            <person name="Ohm R."/>
            <person name="Pangilinan J."/>
            <person name="Park H.-J."/>
            <person name="Ramirez L."/>
            <person name="Alfaro M."/>
            <person name="Sun H."/>
            <person name="Tritt A."/>
            <person name="Yoshinaga Y."/>
            <person name="Zwiers L.-H."/>
            <person name="Turgeon B."/>
            <person name="Goodwin S."/>
            <person name="Spatafora J."/>
            <person name="Crous P."/>
            <person name="Grigoriev I."/>
        </authorList>
    </citation>
    <scope>NUCLEOTIDE SEQUENCE</scope>
    <source>
        <strain evidence="2">CBS 116005</strain>
    </source>
</reference>
<accession>A0A6G1LKT3</accession>
<dbReference type="Proteomes" id="UP000799436">
    <property type="component" value="Unassembled WGS sequence"/>
</dbReference>
<protein>
    <submittedName>
        <fullName evidence="2">Cyclase-domain-containing protein</fullName>
    </submittedName>
</protein>
<dbReference type="InterPro" id="IPR037175">
    <property type="entry name" value="KFase_sf"/>
</dbReference>
<dbReference type="Gene3D" id="3.50.30.50">
    <property type="entry name" value="Putative cyclase"/>
    <property type="match status" value="1"/>
</dbReference>
<organism evidence="2 3">
    <name type="scientific">Teratosphaeria nubilosa</name>
    <dbReference type="NCBI Taxonomy" id="161662"/>
    <lineage>
        <taxon>Eukaryota</taxon>
        <taxon>Fungi</taxon>
        <taxon>Dikarya</taxon>
        <taxon>Ascomycota</taxon>
        <taxon>Pezizomycotina</taxon>
        <taxon>Dothideomycetes</taxon>
        <taxon>Dothideomycetidae</taxon>
        <taxon>Mycosphaerellales</taxon>
        <taxon>Teratosphaeriaceae</taxon>
        <taxon>Teratosphaeria</taxon>
    </lineage>
</organism>
<keyword evidence="3" id="KW-1185">Reference proteome</keyword>
<evidence type="ECO:0000256" key="1">
    <source>
        <dbReference type="ARBA" id="ARBA00007865"/>
    </source>
</evidence>
<name>A0A6G1LKT3_9PEZI</name>
<evidence type="ECO:0000313" key="3">
    <source>
        <dbReference type="Proteomes" id="UP000799436"/>
    </source>
</evidence>
<sequence length="184" mass="20412">MFSEISTIRPCWLTRVPLQHASRQPGVHSGLFGARNVHTLRPAARPLATSPAKKKPKLIDLSRELYHRSPAHPFHPPVCITPWDTHQPKKAGKTVLRSASYAISMSDHAGTHVDAPKHFDPTPGALSIDQIPIEDFYTEAICLDLSFLELKQSANVKDMEMALEASGQDIREGDTVLLYMALNE</sequence>
<gene>
    <name evidence="2" type="ORF">EJ03DRAFT_155668</name>
</gene>
<dbReference type="OrthoDB" id="7108654at2759"/>
<evidence type="ECO:0000313" key="2">
    <source>
        <dbReference type="EMBL" id="KAF2773179.1"/>
    </source>
</evidence>
<proteinExistence type="inferred from homology"/>
<dbReference type="SUPFAM" id="SSF102198">
    <property type="entry name" value="Putative cyclase"/>
    <property type="match status" value="1"/>
</dbReference>
<dbReference type="GO" id="GO:0019441">
    <property type="term" value="P:L-tryptophan catabolic process to kynurenine"/>
    <property type="evidence" value="ECO:0007669"/>
    <property type="project" value="InterPro"/>
</dbReference>